<name>A0ACB9E8S7_9ASTR</name>
<reference evidence="1 2" key="2">
    <citation type="journal article" date="2022" name="Mol. Ecol. Resour.">
        <title>The genomes of chicory, endive, great burdock and yacon provide insights into Asteraceae paleo-polyploidization history and plant inulin production.</title>
        <authorList>
            <person name="Fan W."/>
            <person name="Wang S."/>
            <person name="Wang H."/>
            <person name="Wang A."/>
            <person name="Jiang F."/>
            <person name="Liu H."/>
            <person name="Zhao H."/>
            <person name="Xu D."/>
            <person name="Zhang Y."/>
        </authorList>
    </citation>
    <scope>NUCLEOTIDE SEQUENCE [LARGE SCALE GENOMIC DNA]</scope>
    <source>
        <strain evidence="2">cv. Yunnan</strain>
        <tissue evidence="1">Leaves</tissue>
    </source>
</reference>
<sequence>MVALTMSLEYNSSKMVFEEFKSNLKGGNKDVFLMYPRFAALPYEEIDESVVQVQAEVAEEQLLPVQDPIVPDLEDAEVISSSDDEGTPERPPVPINREAYRAEKAKGKSLIDSSTPAPIDPHVLVNNPLLVQAMIKNDQGGGDDGGNDQGGNQDDTQGSDPFNFEFEGDLTDPKDNDFFSQHLESNQAKDIQDYRVESSSDLEMERRNQDIDDEVHIPRSTTNMLADGNTRNQKELPSWRLPPGPPSESHVTINIKSYYSKRVDRSGIASWAFDSEKNLYVVKRKSGRLEYYKRANDFSSLTKLDLQQLNEAYFENRGRNGPAEMYRTFLNEQCLT</sequence>
<reference evidence="2" key="1">
    <citation type="journal article" date="2022" name="Mol. Ecol. Resour.">
        <title>The genomes of chicory, endive, great burdock and yacon provide insights into Asteraceae palaeo-polyploidization history and plant inulin production.</title>
        <authorList>
            <person name="Fan W."/>
            <person name="Wang S."/>
            <person name="Wang H."/>
            <person name="Wang A."/>
            <person name="Jiang F."/>
            <person name="Liu H."/>
            <person name="Zhao H."/>
            <person name="Xu D."/>
            <person name="Zhang Y."/>
        </authorList>
    </citation>
    <scope>NUCLEOTIDE SEQUENCE [LARGE SCALE GENOMIC DNA]</scope>
    <source>
        <strain evidence="2">cv. Yunnan</strain>
    </source>
</reference>
<dbReference type="EMBL" id="CM042035">
    <property type="protein sequence ID" value="KAI3754856.1"/>
    <property type="molecule type" value="Genomic_DNA"/>
</dbReference>
<accession>A0ACB9E8S7</accession>
<gene>
    <name evidence="1" type="ORF">L1987_54648</name>
</gene>
<evidence type="ECO:0000313" key="1">
    <source>
        <dbReference type="EMBL" id="KAI3754856.1"/>
    </source>
</evidence>
<protein>
    <submittedName>
        <fullName evidence="1">Uncharacterized protein</fullName>
    </submittedName>
</protein>
<proteinExistence type="predicted"/>
<evidence type="ECO:0000313" key="2">
    <source>
        <dbReference type="Proteomes" id="UP001056120"/>
    </source>
</evidence>
<organism evidence="1 2">
    <name type="scientific">Smallanthus sonchifolius</name>
    <dbReference type="NCBI Taxonomy" id="185202"/>
    <lineage>
        <taxon>Eukaryota</taxon>
        <taxon>Viridiplantae</taxon>
        <taxon>Streptophyta</taxon>
        <taxon>Embryophyta</taxon>
        <taxon>Tracheophyta</taxon>
        <taxon>Spermatophyta</taxon>
        <taxon>Magnoliopsida</taxon>
        <taxon>eudicotyledons</taxon>
        <taxon>Gunneridae</taxon>
        <taxon>Pentapetalae</taxon>
        <taxon>asterids</taxon>
        <taxon>campanulids</taxon>
        <taxon>Asterales</taxon>
        <taxon>Asteraceae</taxon>
        <taxon>Asteroideae</taxon>
        <taxon>Heliantheae alliance</taxon>
        <taxon>Millerieae</taxon>
        <taxon>Smallanthus</taxon>
    </lineage>
</organism>
<dbReference type="Proteomes" id="UP001056120">
    <property type="component" value="Linkage Group LG18"/>
</dbReference>
<keyword evidence="2" id="KW-1185">Reference proteome</keyword>
<comment type="caution">
    <text evidence="1">The sequence shown here is derived from an EMBL/GenBank/DDBJ whole genome shotgun (WGS) entry which is preliminary data.</text>
</comment>